<evidence type="ECO:0000313" key="8">
    <source>
        <dbReference type="EMBL" id="GAA0716274.1"/>
    </source>
</evidence>
<dbReference type="SUPFAM" id="SSF88659">
    <property type="entry name" value="Sigma3 and sigma4 domains of RNA polymerase sigma factors"/>
    <property type="match status" value="1"/>
</dbReference>
<evidence type="ECO:0000259" key="7">
    <source>
        <dbReference type="Pfam" id="PF04545"/>
    </source>
</evidence>
<keyword evidence="3" id="KW-0731">Sigma factor</keyword>
<dbReference type="SUPFAM" id="SSF88946">
    <property type="entry name" value="Sigma2 domain of RNA polymerase sigma factors"/>
    <property type="match status" value="1"/>
</dbReference>
<keyword evidence="5" id="KW-0804">Transcription</keyword>
<evidence type="ECO:0000256" key="2">
    <source>
        <dbReference type="ARBA" id="ARBA00023015"/>
    </source>
</evidence>
<feature type="domain" description="RNA polymerase sigma-70 region 4" evidence="7">
    <location>
        <begin position="125"/>
        <end position="171"/>
    </location>
</feature>
<dbReference type="InterPro" id="IPR036388">
    <property type="entry name" value="WH-like_DNA-bd_sf"/>
</dbReference>
<dbReference type="Gene3D" id="1.10.10.10">
    <property type="entry name" value="Winged helix-like DNA-binding domain superfamily/Winged helix DNA-binding domain"/>
    <property type="match status" value="1"/>
</dbReference>
<dbReference type="EMBL" id="BAAACF010000001">
    <property type="protein sequence ID" value="GAA0716274.1"/>
    <property type="molecule type" value="Genomic_DNA"/>
</dbReference>
<dbReference type="NCBIfam" id="TIGR02937">
    <property type="entry name" value="sigma70-ECF"/>
    <property type="match status" value="1"/>
</dbReference>
<keyword evidence="4" id="KW-0238">DNA-binding</keyword>
<dbReference type="Pfam" id="PF04542">
    <property type="entry name" value="Sigma70_r2"/>
    <property type="match status" value="1"/>
</dbReference>
<sequence length="185" mass="22385">MEDDLRLVEEVLKGNIDSFNIIVNKYELPVLKFIYNMVKNKETSEDITQEVFITLYNKLYMYNNQYKFSNWIFQIAKNKCIDYMRKYKRVHEANIEEVKEVASKEISPEDSMEFKEAKKNLEIFINGLEEIDRQIIILRYSREDMTFLDISQVLNISESSVKRRYYKARDKYKQHISSNEKRCRI</sequence>
<dbReference type="InterPro" id="IPR007627">
    <property type="entry name" value="RNA_pol_sigma70_r2"/>
</dbReference>
<dbReference type="CDD" id="cd06171">
    <property type="entry name" value="Sigma70_r4"/>
    <property type="match status" value="1"/>
</dbReference>
<dbReference type="PANTHER" id="PTHR43133">
    <property type="entry name" value="RNA POLYMERASE ECF-TYPE SIGMA FACTO"/>
    <property type="match status" value="1"/>
</dbReference>
<evidence type="ECO:0000256" key="4">
    <source>
        <dbReference type="ARBA" id="ARBA00023125"/>
    </source>
</evidence>
<evidence type="ECO:0000256" key="5">
    <source>
        <dbReference type="ARBA" id="ARBA00023163"/>
    </source>
</evidence>
<dbReference type="InterPro" id="IPR014284">
    <property type="entry name" value="RNA_pol_sigma-70_dom"/>
</dbReference>
<keyword evidence="2" id="KW-0805">Transcription regulation</keyword>
<evidence type="ECO:0000259" key="6">
    <source>
        <dbReference type="Pfam" id="PF04542"/>
    </source>
</evidence>
<name>A0ABP3TR81_9CLOT</name>
<dbReference type="PANTHER" id="PTHR43133:SF51">
    <property type="entry name" value="RNA POLYMERASE SIGMA FACTOR"/>
    <property type="match status" value="1"/>
</dbReference>
<dbReference type="InterPro" id="IPR039425">
    <property type="entry name" value="RNA_pol_sigma-70-like"/>
</dbReference>
<dbReference type="Proteomes" id="UP001500339">
    <property type="component" value="Unassembled WGS sequence"/>
</dbReference>
<dbReference type="RefSeq" id="WP_343765184.1">
    <property type="nucleotide sequence ID" value="NZ_BAAACF010000001.1"/>
</dbReference>
<keyword evidence="9" id="KW-1185">Reference proteome</keyword>
<dbReference type="InterPro" id="IPR007630">
    <property type="entry name" value="RNA_pol_sigma70_r4"/>
</dbReference>
<dbReference type="Pfam" id="PF04545">
    <property type="entry name" value="Sigma70_r4"/>
    <property type="match status" value="1"/>
</dbReference>
<protein>
    <submittedName>
        <fullName evidence="8">RNA polymerase sigma factor</fullName>
    </submittedName>
</protein>
<organism evidence="8 9">
    <name type="scientific">Clostridium malenominatum</name>
    <dbReference type="NCBI Taxonomy" id="1539"/>
    <lineage>
        <taxon>Bacteria</taxon>
        <taxon>Bacillati</taxon>
        <taxon>Bacillota</taxon>
        <taxon>Clostridia</taxon>
        <taxon>Eubacteriales</taxon>
        <taxon>Clostridiaceae</taxon>
        <taxon>Clostridium</taxon>
    </lineage>
</organism>
<feature type="domain" description="RNA polymerase sigma-70 region 2" evidence="6">
    <location>
        <begin position="23"/>
        <end position="89"/>
    </location>
</feature>
<accession>A0ABP3TR81</accession>
<evidence type="ECO:0000256" key="1">
    <source>
        <dbReference type="ARBA" id="ARBA00010641"/>
    </source>
</evidence>
<comment type="similarity">
    <text evidence="1">Belongs to the sigma-70 factor family. ECF subfamily.</text>
</comment>
<gene>
    <name evidence="8" type="ORF">GCM10008905_00520</name>
</gene>
<dbReference type="Gene3D" id="1.10.1740.10">
    <property type="match status" value="1"/>
</dbReference>
<evidence type="ECO:0000256" key="3">
    <source>
        <dbReference type="ARBA" id="ARBA00023082"/>
    </source>
</evidence>
<comment type="caution">
    <text evidence="8">The sequence shown here is derived from an EMBL/GenBank/DDBJ whole genome shotgun (WGS) entry which is preliminary data.</text>
</comment>
<proteinExistence type="inferred from homology"/>
<evidence type="ECO:0000313" key="9">
    <source>
        <dbReference type="Proteomes" id="UP001500339"/>
    </source>
</evidence>
<dbReference type="InterPro" id="IPR013325">
    <property type="entry name" value="RNA_pol_sigma_r2"/>
</dbReference>
<dbReference type="InterPro" id="IPR013324">
    <property type="entry name" value="RNA_pol_sigma_r3/r4-like"/>
</dbReference>
<reference evidence="9" key="1">
    <citation type="journal article" date="2019" name="Int. J. Syst. Evol. Microbiol.">
        <title>The Global Catalogue of Microorganisms (GCM) 10K type strain sequencing project: providing services to taxonomists for standard genome sequencing and annotation.</title>
        <authorList>
            <consortium name="The Broad Institute Genomics Platform"/>
            <consortium name="The Broad Institute Genome Sequencing Center for Infectious Disease"/>
            <person name="Wu L."/>
            <person name="Ma J."/>
        </authorList>
    </citation>
    <scope>NUCLEOTIDE SEQUENCE [LARGE SCALE GENOMIC DNA]</scope>
    <source>
        <strain evidence="9">JCM 1405</strain>
    </source>
</reference>